<dbReference type="EMBL" id="VSIJ01000005">
    <property type="protein sequence ID" value="TXX67138.1"/>
    <property type="molecule type" value="Genomic_DNA"/>
</dbReference>
<reference evidence="1 2" key="1">
    <citation type="submission" date="2019-06" db="EMBL/GenBank/DDBJ databases">
        <title>Vibrio cholerae phylogeny based on whole-genome sequencing reveals genetic diversity and population strucutre.</title>
        <authorList>
            <person name="Zhiqiu Y."/>
            <person name="Bin L."/>
            <person name="Lingyan J."/>
        </authorList>
    </citation>
    <scope>NUCLEOTIDE SEQUENCE [LARGE SCALE GENOMIC DNA]</scope>
    <source>
        <strain evidence="1 2">N2814</strain>
    </source>
</reference>
<name>A0ABD7SRN9_VIBCL</name>
<sequence length="189" mass="21655">MHCHENPYISFIRLQHNCLAGMVAAIDTIWQEQGFPQKQSDCINYYSESLELLAAYNQHLKQLAEHSIVPDINNDPLHLENCPFCDCKMEYISVGRSWWRIKPVDGHDNLCPFGECHEFDASKSYPLEDHVRDWNIRAISSQSRKLVEQVALLKLALIESQSVVARAASMDDTQAKQIKLSNEQLLISI</sequence>
<organism evidence="1 2">
    <name type="scientific">Vibrio cholerae</name>
    <dbReference type="NCBI Taxonomy" id="666"/>
    <lineage>
        <taxon>Bacteria</taxon>
        <taxon>Pseudomonadati</taxon>
        <taxon>Pseudomonadota</taxon>
        <taxon>Gammaproteobacteria</taxon>
        <taxon>Vibrionales</taxon>
        <taxon>Vibrionaceae</taxon>
        <taxon>Vibrio</taxon>
    </lineage>
</organism>
<accession>A0ABD7SRN9</accession>
<evidence type="ECO:0000313" key="1">
    <source>
        <dbReference type="EMBL" id="TXX67138.1"/>
    </source>
</evidence>
<evidence type="ECO:0000313" key="2">
    <source>
        <dbReference type="Proteomes" id="UP000323819"/>
    </source>
</evidence>
<comment type="caution">
    <text evidence="1">The sequence shown here is derived from an EMBL/GenBank/DDBJ whole genome shotgun (WGS) entry which is preliminary data.</text>
</comment>
<dbReference type="Proteomes" id="UP000323819">
    <property type="component" value="Unassembled WGS sequence"/>
</dbReference>
<gene>
    <name evidence="1" type="ORF">FXF03_00805</name>
</gene>
<dbReference type="AlphaFoldDB" id="A0ABD7SRN9"/>
<protein>
    <submittedName>
        <fullName evidence="1">Uncharacterized protein</fullName>
    </submittedName>
</protein>
<dbReference type="RefSeq" id="WP_119564893.1">
    <property type="nucleotide sequence ID" value="NZ_NOJJ01000024.1"/>
</dbReference>
<proteinExistence type="predicted"/>